<evidence type="ECO:0000313" key="3">
    <source>
        <dbReference type="Proteomes" id="UP001073122"/>
    </source>
</evidence>
<feature type="chain" id="PRO_5045095751" description="Lipoprotein" evidence="1">
    <location>
        <begin position="29"/>
        <end position="149"/>
    </location>
</feature>
<keyword evidence="3" id="KW-1185">Reference proteome</keyword>
<comment type="caution">
    <text evidence="2">The sequence shown here is derived from an EMBL/GenBank/DDBJ whole genome shotgun (WGS) entry which is preliminary data.</text>
</comment>
<dbReference type="RefSeq" id="WP_267266617.1">
    <property type="nucleotide sequence ID" value="NZ_JAOVZW010000019.1"/>
</dbReference>
<proteinExistence type="predicted"/>
<dbReference type="EMBL" id="JAOVZW010000019">
    <property type="protein sequence ID" value="MCX8525355.1"/>
    <property type="molecule type" value="Genomic_DNA"/>
</dbReference>
<gene>
    <name evidence="2" type="ORF">OF897_15660</name>
</gene>
<protein>
    <recommendedName>
        <fullName evidence="4">Lipoprotein</fullName>
    </recommendedName>
</protein>
<accession>A0ABT3XUM5</accession>
<evidence type="ECO:0000256" key="1">
    <source>
        <dbReference type="SAM" id="SignalP"/>
    </source>
</evidence>
<evidence type="ECO:0008006" key="4">
    <source>
        <dbReference type="Google" id="ProtNLM"/>
    </source>
</evidence>
<keyword evidence="1" id="KW-0732">Signal</keyword>
<reference evidence="2" key="1">
    <citation type="submission" date="2022-10" db="EMBL/GenBank/DDBJ databases">
        <title>Chryseobacterium sp. nov., a novel bacterial species.</title>
        <authorList>
            <person name="Cao Y."/>
        </authorList>
    </citation>
    <scope>NUCLEOTIDE SEQUENCE</scope>
    <source>
        <strain evidence="2">CCTCC AB2015118</strain>
    </source>
</reference>
<name>A0ABT3XUM5_9FLAO</name>
<sequence length="149" mass="16488">MKQFYKSKNLLRLSFLAVILFSVASVFNSCKDDDDEEQFQDHLVKFEAKIIPGTPAPTPPIHIFKTIVTQVGTVQNTIFDHVGLVWSSDEFFVNSSQSQLNLDANAELPNANSQLELTLYIDGEVAKTVKTTPGAGTKSASIDYSFLEL</sequence>
<feature type="signal peptide" evidence="1">
    <location>
        <begin position="1"/>
        <end position="28"/>
    </location>
</feature>
<dbReference type="Proteomes" id="UP001073122">
    <property type="component" value="Unassembled WGS sequence"/>
</dbReference>
<evidence type="ECO:0000313" key="2">
    <source>
        <dbReference type="EMBL" id="MCX8525355.1"/>
    </source>
</evidence>
<organism evidence="2 3">
    <name type="scientific">Chryseobacterium formosus</name>
    <dbReference type="NCBI Taxonomy" id="1537363"/>
    <lineage>
        <taxon>Bacteria</taxon>
        <taxon>Pseudomonadati</taxon>
        <taxon>Bacteroidota</taxon>
        <taxon>Flavobacteriia</taxon>
        <taxon>Flavobacteriales</taxon>
        <taxon>Weeksellaceae</taxon>
        <taxon>Chryseobacterium group</taxon>
        <taxon>Chryseobacterium</taxon>
    </lineage>
</organism>